<protein>
    <submittedName>
        <fullName evidence="2">Uncharacterized protein</fullName>
    </submittedName>
</protein>
<dbReference type="EMBL" id="LRPM01000071">
    <property type="protein sequence ID" value="KWZ76760.1"/>
    <property type="molecule type" value="Genomic_DNA"/>
</dbReference>
<evidence type="ECO:0000256" key="1">
    <source>
        <dbReference type="SAM" id="MobiDB-lite"/>
    </source>
</evidence>
<evidence type="ECO:0000313" key="2">
    <source>
        <dbReference type="EMBL" id="KWZ76760.1"/>
    </source>
</evidence>
<comment type="caution">
    <text evidence="2">The sequence shown here is derived from an EMBL/GenBank/DDBJ whole genome shotgun (WGS) entry which is preliminary data.</text>
</comment>
<sequence length="40" mass="4072">MISKGVSGESLEGASAAPLGCPLEYEGSNPSKKFSIISKT</sequence>
<gene>
    <name evidence="2" type="ORF">HMPREF3200_01713</name>
</gene>
<name>A0A133KB65_9FIRM</name>
<evidence type="ECO:0000313" key="3">
    <source>
        <dbReference type="Proteomes" id="UP000070383"/>
    </source>
</evidence>
<keyword evidence="3" id="KW-1185">Reference proteome</keyword>
<accession>A0A133KB65</accession>
<organism evidence="2 3">
    <name type="scientific">Anaerococcus tetradius</name>
    <dbReference type="NCBI Taxonomy" id="33036"/>
    <lineage>
        <taxon>Bacteria</taxon>
        <taxon>Bacillati</taxon>
        <taxon>Bacillota</taxon>
        <taxon>Tissierellia</taxon>
        <taxon>Tissierellales</taxon>
        <taxon>Peptoniphilaceae</taxon>
        <taxon>Anaerococcus</taxon>
    </lineage>
</organism>
<reference evidence="3" key="1">
    <citation type="submission" date="2016-01" db="EMBL/GenBank/DDBJ databases">
        <authorList>
            <person name="Mitreva M."/>
            <person name="Pepin K.H."/>
            <person name="Mihindukulasuriya K.A."/>
            <person name="Fulton R."/>
            <person name="Fronick C."/>
            <person name="O'Laughlin M."/>
            <person name="Miner T."/>
            <person name="Herter B."/>
            <person name="Rosa B.A."/>
            <person name="Cordes M."/>
            <person name="Tomlinson C."/>
            <person name="Wollam A."/>
            <person name="Palsikar V.B."/>
            <person name="Mardis E.R."/>
            <person name="Wilson R.K."/>
        </authorList>
    </citation>
    <scope>NUCLEOTIDE SEQUENCE [LARGE SCALE GENOMIC DNA]</scope>
    <source>
        <strain evidence="3">MJR8151</strain>
    </source>
</reference>
<dbReference type="AlphaFoldDB" id="A0A133KB65"/>
<dbReference type="Proteomes" id="UP000070383">
    <property type="component" value="Unassembled WGS sequence"/>
</dbReference>
<feature type="compositionally biased region" description="Polar residues" evidence="1">
    <location>
        <begin position="28"/>
        <end position="40"/>
    </location>
</feature>
<feature type="region of interest" description="Disordered" evidence="1">
    <location>
        <begin position="1"/>
        <end position="40"/>
    </location>
</feature>
<proteinExistence type="predicted"/>
<dbReference type="PATRIC" id="fig|33036.3.peg.1696"/>